<keyword evidence="4 12" id="KW-0812">Transmembrane</keyword>
<dbReference type="GO" id="GO:0005216">
    <property type="term" value="F:monoatomic ion channel activity"/>
    <property type="evidence" value="ECO:0007669"/>
    <property type="project" value="InterPro"/>
</dbReference>
<evidence type="ECO:0000259" key="13">
    <source>
        <dbReference type="Pfam" id="PF00520"/>
    </source>
</evidence>
<dbReference type="SUPFAM" id="SSF48403">
    <property type="entry name" value="Ankyrin repeat"/>
    <property type="match status" value="1"/>
</dbReference>
<dbReference type="InParanoid" id="A0A6P7FTA4"/>
<dbReference type="PROSITE" id="PS50297">
    <property type="entry name" value="ANK_REP_REGION"/>
    <property type="match status" value="1"/>
</dbReference>
<organism evidence="14">
    <name type="scientific">Diabrotica virgifera virgifera</name>
    <name type="common">western corn rootworm</name>
    <dbReference type="NCBI Taxonomy" id="50390"/>
    <lineage>
        <taxon>Eukaryota</taxon>
        <taxon>Metazoa</taxon>
        <taxon>Ecdysozoa</taxon>
        <taxon>Arthropoda</taxon>
        <taxon>Hexapoda</taxon>
        <taxon>Insecta</taxon>
        <taxon>Pterygota</taxon>
        <taxon>Neoptera</taxon>
        <taxon>Endopterygota</taxon>
        <taxon>Coleoptera</taxon>
        <taxon>Polyphaga</taxon>
        <taxon>Cucujiformia</taxon>
        <taxon>Chrysomeloidea</taxon>
        <taxon>Chrysomelidae</taxon>
        <taxon>Galerucinae</taxon>
        <taxon>Diabroticina</taxon>
        <taxon>Diabroticites</taxon>
        <taxon>Diabrotica</taxon>
    </lineage>
</organism>
<keyword evidence="10" id="KW-0407">Ion channel</keyword>
<evidence type="ECO:0000256" key="7">
    <source>
        <dbReference type="ARBA" id="ARBA00023043"/>
    </source>
</evidence>
<feature type="transmembrane region" description="Helical" evidence="12">
    <location>
        <begin position="613"/>
        <end position="633"/>
    </location>
</feature>
<dbReference type="PANTHER" id="PTHR47143">
    <property type="entry name" value="TRANSIENT RECEPTOR POTENTIAL CATION CHANNEL PROTEIN PAINLESS"/>
    <property type="match status" value="1"/>
</dbReference>
<evidence type="ECO:0000256" key="9">
    <source>
        <dbReference type="ARBA" id="ARBA00023136"/>
    </source>
</evidence>
<keyword evidence="8" id="KW-0406">Ion transport</keyword>
<feature type="transmembrane region" description="Helical" evidence="12">
    <location>
        <begin position="548"/>
        <end position="568"/>
    </location>
</feature>
<feature type="transmembrane region" description="Helical" evidence="12">
    <location>
        <begin position="677"/>
        <end position="696"/>
    </location>
</feature>
<feature type="transmembrane region" description="Helical" evidence="12">
    <location>
        <begin position="574"/>
        <end position="593"/>
    </location>
</feature>
<evidence type="ECO:0000256" key="10">
    <source>
        <dbReference type="ARBA" id="ARBA00023303"/>
    </source>
</evidence>
<keyword evidence="9 12" id="KW-0472">Membrane</keyword>
<dbReference type="SMART" id="SM00248">
    <property type="entry name" value="ANK"/>
    <property type="match status" value="6"/>
</dbReference>
<dbReference type="AlphaFoldDB" id="A0A6P7FTA4"/>
<dbReference type="PROSITE" id="PS50088">
    <property type="entry name" value="ANK_REPEAT"/>
    <property type="match status" value="1"/>
</dbReference>
<comment type="subcellular location">
    <subcellularLocation>
        <location evidence="1">Membrane</location>
        <topology evidence="1">Multi-pass membrane protein</topology>
    </subcellularLocation>
</comment>
<dbReference type="InterPro" id="IPR005821">
    <property type="entry name" value="Ion_trans_dom"/>
</dbReference>
<protein>
    <submittedName>
        <fullName evidence="14">Transient receptor potential cation channel protein painless-like isoform X1</fullName>
    </submittedName>
</protein>
<sequence length="868" mass="101031">MDNPRTSIDRDYSLRRRRKKIDAVQDIASEIRSKKSSCPAPDELLLDYVLQNKKIYLEMLFNANLLKRRYYHPIQYTYYVDILSIACVMDEVKEHTVECLIKLGADIRCRDVDNWEPLHYSALRTDYSVLKVITDELKNRSFHLNEVLAANRNVFDILMRYGNKYSVDFVDCAKLLIDEGINVNLEEYKKIFTSDGANTKKFTDIQEYYDQITRGNNIPTYIESQQESDLKDLLFELVRKTDEDEFLNSFMNCGSAIISDLANSDNGEMTLLQFACKNGTKRIVEYLLEVKADKNKTTTKKKETPIEIAAKNYDHEIFQILIKKYEEDEIIPKYLISEFLVKLLQYYDSPLTKWKTSCGLLLWKLKDNTNSYDLNKKTEWNGYTPLHYAARFADTDTVIDLVEMGASLDCRNVSGFMPVQYLDPEQLEAVLDSCVEGDRCERKVKEFEVYIKFRTLLPRKLETGNNNIDHPSISVKTNNDVEMQDLHNKSDTTPESTNLLNRSTSKHSNTIYETDLVFYMSEVPEFKHLLKHPVVVSFLYMKWHSTRWLFWTNLAFYLTFCAFLVINVFLNTSIFRYTILWGILLITFLVLMFREFFQMYLLRKKYFKSVENYMELLLIALVGSILLSCFSISTQKAISSISLLLAGLELILMVGQHPSLSTNLVILRTVSYNFFKFFLCYVLLILAFPLSFYLIFAEDPQEHSANNTRENKTDPFENPGMSLFQTIVMLTGELNAGDINFEPFPIIGRLIFVIFIFTIVIILLNLLNGLAVSDTQMIRDDAELVSYIERVRYIRYIETIFEGKIQIFCLNILSRKSNSIAEKNCLLTDTQITVLPNQNGQITGISNLRLDHETIQRIKDIIRKKLKR</sequence>
<evidence type="ECO:0000256" key="11">
    <source>
        <dbReference type="PROSITE-ProRule" id="PRU00023"/>
    </source>
</evidence>
<dbReference type="PANTHER" id="PTHR47143:SF4">
    <property type="entry name" value="TRANSIENT RECEPTOR POTENTIAL CATION CHANNEL PROTEIN PAINLESS"/>
    <property type="match status" value="1"/>
</dbReference>
<evidence type="ECO:0000256" key="2">
    <source>
        <dbReference type="ARBA" id="ARBA00022448"/>
    </source>
</evidence>
<dbReference type="RefSeq" id="XP_028138017.1">
    <property type="nucleotide sequence ID" value="XM_028282216.1"/>
</dbReference>
<name>A0A6P7FTA4_DIAVI</name>
<dbReference type="Gene3D" id="1.25.40.20">
    <property type="entry name" value="Ankyrin repeat-containing domain"/>
    <property type="match status" value="3"/>
</dbReference>
<keyword evidence="6 12" id="KW-1133">Transmembrane helix</keyword>
<reference evidence="14" key="1">
    <citation type="submission" date="2025-08" db="UniProtKB">
        <authorList>
            <consortium name="RefSeq"/>
        </authorList>
    </citation>
    <scope>IDENTIFICATION</scope>
    <source>
        <tissue evidence="14">Whole insect</tissue>
    </source>
</reference>
<keyword evidence="7 11" id="KW-0040">ANK repeat</keyword>
<feature type="transmembrane region" description="Helical" evidence="12">
    <location>
        <begin position="746"/>
        <end position="767"/>
    </location>
</feature>
<evidence type="ECO:0000313" key="14">
    <source>
        <dbReference type="RefSeq" id="XP_028138017.1"/>
    </source>
</evidence>
<dbReference type="GO" id="GO:0034703">
    <property type="term" value="C:cation channel complex"/>
    <property type="evidence" value="ECO:0007669"/>
    <property type="project" value="UniProtKB-ARBA"/>
</dbReference>
<evidence type="ECO:0000256" key="5">
    <source>
        <dbReference type="ARBA" id="ARBA00022737"/>
    </source>
</evidence>
<evidence type="ECO:0000256" key="3">
    <source>
        <dbReference type="ARBA" id="ARBA00022606"/>
    </source>
</evidence>
<dbReference type="Pfam" id="PF12796">
    <property type="entry name" value="Ank_2"/>
    <property type="match status" value="1"/>
</dbReference>
<keyword evidence="2" id="KW-0813">Transport</keyword>
<evidence type="ECO:0000256" key="8">
    <source>
        <dbReference type="ARBA" id="ARBA00023065"/>
    </source>
</evidence>
<keyword evidence="3" id="KW-0716">Sensory transduction</keyword>
<dbReference type="InterPro" id="IPR052076">
    <property type="entry name" value="TRP_cation_channel"/>
</dbReference>
<gene>
    <name evidence="14" type="primary">LOC114332417</name>
</gene>
<proteinExistence type="predicted"/>
<evidence type="ECO:0000256" key="4">
    <source>
        <dbReference type="ARBA" id="ARBA00022692"/>
    </source>
</evidence>
<feature type="domain" description="Ion transport" evidence="13">
    <location>
        <begin position="550"/>
        <end position="782"/>
    </location>
</feature>
<accession>A0A6P7FTA4</accession>
<keyword evidence="5" id="KW-0677">Repeat</keyword>
<dbReference type="FunCoup" id="A0A6P7FTA4">
    <property type="interactions" value="80"/>
</dbReference>
<feature type="transmembrane region" description="Helical" evidence="12">
    <location>
        <begin position="639"/>
        <end position="656"/>
    </location>
</feature>
<feature type="repeat" description="ANK" evidence="11">
    <location>
        <begin position="381"/>
        <end position="413"/>
    </location>
</feature>
<dbReference type="InterPro" id="IPR002110">
    <property type="entry name" value="Ankyrin_rpt"/>
</dbReference>
<evidence type="ECO:0000256" key="1">
    <source>
        <dbReference type="ARBA" id="ARBA00004141"/>
    </source>
</evidence>
<dbReference type="InterPro" id="IPR036770">
    <property type="entry name" value="Ankyrin_rpt-contain_sf"/>
</dbReference>
<dbReference type="Pfam" id="PF00023">
    <property type="entry name" value="Ank"/>
    <property type="match status" value="1"/>
</dbReference>
<evidence type="ECO:0000256" key="6">
    <source>
        <dbReference type="ARBA" id="ARBA00022989"/>
    </source>
</evidence>
<dbReference type="Pfam" id="PF00520">
    <property type="entry name" value="Ion_trans"/>
    <property type="match status" value="1"/>
</dbReference>
<evidence type="ECO:0000256" key="12">
    <source>
        <dbReference type="SAM" id="Phobius"/>
    </source>
</evidence>